<reference evidence="2" key="1">
    <citation type="submission" date="2015-09" db="EMBL/GenBank/DDBJ databases">
        <authorList>
            <consortium name="Pathogen Informatics"/>
        </authorList>
    </citation>
    <scope>NUCLEOTIDE SEQUENCE [LARGE SCALE GENOMIC DNA]</scope>
    <source>
        <strain evidence="2">Lake Konstanz</strain>
    </source>
</reference>
<dbReference type="Proteomes" id="UP000051952">
    <property type="component" value="Unassembled WGS sequence"/>
</dbReference>
<dbReference type="VEuPathDB" id="TriTrypDB:BSAL_92765"/>
<name>A0A0S4J8E0_BODSA</name>
<accession>A0A0S4J8E0</accession>
<protein>
    <submittedName>
        <fullName evidence="1">Uncharacterized protein</fullName>
    </submittedName>
</protein>
<evidence type="ECO:0000313" key="1">
    <source>
        <dbReference type="EMBL" id="CUG86365.1"/>
    </source>
</evidence>
<dbReference type="EMBL" id="CYKH01001285">
    <property type="protein sequence ID" value="CUG86365.1"/>
    <property type="molecule type" value="Genomic_DNA"/>
</dbReference>
<keyword evidence="2" id="KW-1185">Reference proteome</keyword>
<dbReference type="AlphaFoldDB" id="A0A0S4J8E0"/>
<organism evidence="1 2">
    <name type="scientific">Bodo saltans</name>
    <name type="common">Flagellated protozoan</name>
    <dbReference type="NCBI Taxonomy" id="75058"/>
    <lineage>
        <taxon>Eukaryota</taxon>
        <taxon>Discoba</taxon>
        <taxon>Euglenozoa</taxon>
        <taxon>Kinetoplastea</taxon>
        <taxon>Metakinetoplastina</taxon>
        <taxon>Eubodonida</taxon>
        <taxon>Bodonidae</taxon>
        <taxon>Bodo</taxon>
    </lineage>
</organism>
<gene>
    <name evidence="1" type="ORF">BSAL_92765</name>
</gene>
<proteinExistence type="predicted"/>
<sequence>MLLLLAGAGYVKGASTPIPSCVNDPASSSILHNTTMSYFDKVALFYSNRDTESKYRSWSRKNSSSTAPYLCPQLAPVNVFTLGSYWDFYFENSAVSDIQNATTEGVTCGLRCSSKSTGVSFDTVGKPTAYHLHVAYGPVTHIINGTSVTRNETYNTNNETTVFCTANVPNSTALDTVCVAHIQYNSTYSESGTGFALPSVGLFAAAILDPANTTLSAGVASTFSIWPFRRR</sequence>
<evidence type="ECO:0000313" key="2">
    <source>
        <dbReference type="Proteomes" id="UP000051952"/>
    </source>
</evidence>